<evidence type="ECO:0000313" key="2">
    <source>
        <dbReference type="EMBL" id="RAS59523.1"/>
    </source>
</evidence>
<feature type="compositionally biased region" description="Basic and acidic residues" evidence="1">
    <location>
        <begin position="331"/>
        <end position="355"/>
    </location>
</feature>
<feature type="compositionally biased region" description="Basic and acidic residues" evidence="1">
    <location>
        <begin position="371"/>
        <end position="390"/>
    </location>
</feature>
<feature type="compositionally biased region" description="Basic residues" evidence="1">
    <location>
        <begin position="356"/>
        <end position="370"/>
    </location>
</feature>
<dbReference type="Proteomes" id="UP000248714">
    <property type="component" value="Unassembled WGS sequence"/>
</dbReference>
<name>A0ABX9DY93_9PSEU</name>
<reference evidence="2 3" key="1">
    <citation type="submission" date="2018-06" db="EMBL/GenBank/DDBJ databases">
        <title>Genomic Encyclopedia of Type Strains, Phase IV (KMG-IV): sequencing the most valuable type-strain genomes for metagenomic binning, comparative biology and taxonomic classification.</title>
        <authorList>
            <person name="Goeker M."/>
        </authorList>
    </citation>
    <scope>NUCLEOTIDE SEQUENCE [LARGE SCALE GENOMIC DNA]</scope>
    <source>
        <strain evidence="2 3">DSM 45479</strain>
    </source>
</reference>
<accession>A0ABX9DY93</accession>
<feature type="compositionally biased region" description="Basic and acidic residues" evidence="1">
    <location>
        <begin position="86"/>
        <end position="102"/>
    </location>
</feature>
<keyword evidence="3" id="KW-1185">Reference proteome</keyword>
<evidence type="ECO:0000256" key="1">
    <source>
        <dbReference type="SAM" id="MobiDB-lite"/>
    </source>
</evidence>
<dbReference type="EMBL" id="QLTT01000014">
    <property type="protein sequence ID" value="RAS59523.1"/>
    <property type="molecule type" value="Genomic_DNA"/>
</dbReference>
<sequence>MSAIASVPEILEDLAKLVSAGEIPAARKLGRTLIKTADINHLWLIRRVADVLEEKRPRTAVAFLRQMWQETPDPIARAIITACVPKDGETRHRPEPTRRRNDYQPPQPVTRRRDAMAKRARSRQQQADAADFARYRDDSAGVADGEQLMDRDDRRKAEEVYASGIDYDRAALYRTGLEFRCLTCNIERDKYDLDADRMKAGHGDDGLCQECREKGCTGIPELPAGHSAADAVYARCSFIWERAVTPSAARVFLQGEWKRAVTPAVRAAIADYARAHLPQETPAEAPAALGECAGCPAQREPKDVRHVAVDDGLCAECRACLAELEAEEAAAKDNADATAHQTDEQAETARPEYRQHRAPSKRAAKRAKGRRAAELEARKKATKAQRDAARAAKRSR</sequence>
<feature type="region of interest" description="Disordered" evidence="1">
    <location>
        <begin position="85"/>
        <end position="136"/>
    </location>
</feature>
<evidence type="ECO:0000313" key="3">
    <source>
        <dbReference type="Proteomes" id="UP000248714"/>
    </source>
</evidence>
<protein>
    <submittedName>
        <fullName evidence="2">Uncharacterized protein</fullName>
    </submittedName>
</protein>
<organism evidence="2 3">
    <name type="scientific">Lentzea atacamensis</name>
    <dbReference type="NCBI Taxonomy" id="531938"/>
    <lineage>
        <taxon>Bacteria</taxon>
        <taxon>Bacillati</taxon>
        <taxon>Actinomycetota</taxon>
        <taxon>Actinomycetes</taxon>
        <taxon>Pseudonocardiales</taxon>
        <taxon>Pseudonocardiaceae</taxon>
        <taxon>Lentzea</taxon>
    </lineage>
</organism>
<comment type="caution">
    <text evidence="2">The sequence shown here is derived from an EMBL/GenBank/DDBJ whole genome shotgun (WGS) entry which is preliminary data.</text>
</comment>
<gene>
    <name evidence="2" type="ORF">C8D87_114135</name>
</gene>
<proteinExistence type="predicted"/>
<feature type="region of interest" description="Disordered" evidence="1">
    <location>
        <begin position="331"/>
        <end position="396"/>
    </location>
</feature>